<organism evidence="10 11">
    <name type="scientific">Dothistroma septosporum (strain NZE10 / CBS 128990)</name>
    <name type="common">Red band needle blight fungus</name>
    <name type="synonym">Mycosphaerella pini</name>
    <dbReference type="NCBI Taxonomy" id="675120"/>
    <lineage>
        <taxon>Eukaryota</taxon>
        <taxon>Fungi</taxon>
        <taxon>Dikarya</taxon>
        <taxon>Ascomycota</taxon>
        <taxon>Pezizomycotina</taxon>
        <taxon>Dothideomycetes</taxon>
        <taxon>Dothideomycetidae</taxon>
        <taxon>Mycosphaerellales</taxon>
        <taxon>Mycosphaerellaceae</taxon>
        <taxon>Dothistroma</taxon>
    </lineage>
</organism>
<dbReference type="FunFam" id="3.40.50.720:FF:000084">
    <property type="entry name" value="Short-chain dehydrogenase reductase"/>
    <property type="match status" value="1"/>
</dbReference>
<comment type="similarity">
    <text evidence="3 9">Belongs to the short-chain dehydrogenases/reductases (SDR) family.</text>
</comment>
<name>N1Q2E5_DOTSN</name>
<keyword evidence="6" id="KW-0560">Oxidoreductase</keyword>
<evidence type="ECO:0000256" key="6">
    <source>
        <dbReference type="ARBA" id="ARBA00023002"/>
    </source>
</evidence>
<reference evidence="10 11" key="2">
    <citation type="journal article" date="2012" name="PLoS Pathog.">
        <title>Diverse lifestyles and strategies of plant pathogenesis encoded in the genomes of eighteen Dothideomycetes fungi.</title>
        <authorList>
            <person name="Ohm R.A."/>
            <person name="Feau N."/>
            <person name="Henrissat B."/>
            <person name="Schoch C.L."/>
            <person name="Horwitz B.A."/>
            <person name="Barry K.W."/>
            <person name="Condon B.J."/>
            <person name="Copeland A.C."/>
            <person name="Dhillon B."/>
            <person name="Glaser F."/>
            <person name="Hesse C.N."/>
            <person name="Kosti I."/>
            <person name="LaButti K."/>
            <person name="Lindquist E.A."/>
            <person name="Lucas S."/>
            <person name="Salamov A.A."/>
            <person name="Bradshaw R.E."/>
            <person name="Ciuffetti L."/>
            <person name="Hamelin R.C."/>
            <person name="Kema G.H.J."/>
            <person name="Lawrence C."/>
            <person name="Scott J.A."/>
            <person name="Spatafora J.W."/>
            <person name="Turgeon B.G."/>
            <person name="de Wit P.J.G.M."/>
            <person name="Zhong S."/>
            <person name="Goodwin S.B."/>
            <person name="Grigoriev I.V."/>
        </authorList>
    </citation>
    <scope>NUCLEOTIDE SEQUENCE [LARGE SCALE GENOMIC DNA]</scope>
    <source>
        <strain evidence="11">NZE10 / CBS 128990</strain>
    </source>
</reference>
<dbReference type="eggNOG" id="KOG0725">
    <property type="taxonomic scope" value="Eukaryota"/>
</dbReference>
<dbReference type="Gene3D" id="3.40.50.720">
    <property type="entry name" value="NAD(P)-binding Rossmann-like Domain"/>
    <property type="match status" value="1"/>
</dbReference>
<gene>
    <name evidence="10" type="ORF">DOTSEDRAFT_49054</name>
</gene>
<keyword evidence="11" id="KW-1185">Reference proteome</keyword>
<evidence type="ECO:0000256" key="5">
    <source>
        <dbReference type="ARBA" id="ARBA00022857"/>
    </source>
</evidence>
<dbReference type="PANTHER" id="PTHR24321:SF8">
    <property type="entry name" value="ESTRADIOL 17-BETA-DEHYDROGENASE 8-RELATED"/>
    <property type="match status" value="1"/>
</dbReference>
<dbReference type="GO" id="GO:0005829">
    <property type="term" value="C:cytosol"/>
    <property type="evidence" value="ECO:0007669"/>
    <property type="project" value="UniProtKB-SubCell"/>
</dbReference>
<evidence type="ECO:0000256" key="7">
    <source>
        <dbReference type="ARBA" id="ARBA00067654"/>
    </source>
</evidence>
<dbReference type="InterPro" id="IPR020904">
    <property type="entry name" value="Sc_DH/Rdtase_CS"/>
</dbReference>
<dbReference type="PRINTS" id="PR00080">
    <property type="entry name" value="SDRFAMILY"/>
</dbReference>
<dbReference type="InterPro" id="IPR036291">
    <property type="entry name" value="NAD(P)-bd_dom_sf"/>
</dbReference>
<dbReference type="PRINTS" id="PR00081">
    <property type="entry name" value="GDHRDH"/>
</dbReference>
<evidence type="ECO:0000256" key="4">
    <source>
        <dbReference type="ARBA" id="ARBA00022490"/>
    </source>
</evidence>
<proteinExistence type="inferred from homology"/>
<evidence type="ECO:0000313" key="11">
    <source>
        <dbReference type="Proteomes" id="UP000016933"/>
    </source>
</evidence>
<evidence type="ECO:0000256" key="2">
    <source>
        <dbReference type="ARBA" id="ARBA00004685"/>
    </source>
</evidence>
<dbReference type="GO" id="GO:0016491">
    <property type="term" value="F:oxidoreductase activity"/>
    <property type="evidence" value="ECO:0007669"/>
    <property type="project" value="UniProtKB-KW"/>
</dbReference>
<accession>N1Q2E5</accession>
<protein>
    <recommendedName>
        <fullName evidence="7">Versicolorin reductase 1</fullName>
    </recommendedName>
    <alternativeName>
        <fullName evidence="8">Dothistromin biosynthesis protein A</fullName>
    </alternativeName>
</protein>
<dbReference type="Pfam" id="PF00106">
    <property type="entry name" value="adh_short"/>
    <property type="match status" value="1"/>
</dbReference>
<dbReference type="OrthoDB" id="417891at2759"/>
<dbReference type="CDD" id="cd05233">
    <property type="entry name" value="SDR_c"/>
    <property type="match status" value="1"/>
</dbReference>
<dbReference type="Proteomes" id="UP000016933">
    <property type="component" value="Unassembled WGS sequence"/>
</dbReference>
<comment type="subcellular location">
    <subcellularLocation>
        <location evidence="1">Cytoplasm</location>
        <location evidence="1">Cytosol</location>
    </subcellularLocation>
</comment>
<dbReference type="OMA" id="NAGICSP"/>
<evidence type="ECO:0000256" key="9">
    <source>
        <dbReference type="RuleBase" id="RU000363"/>
    </source>
</evidence>
<dbReference type="EMBL" id="KB446535">
    <property type="protein sequence ID" value="EME48614.1"/>
    <property type="molecule type" value="Genomic_DNA"/>
</dbReference>
<dbReference type="AlphaFoldDB" id="N1Q2E5"/>
<evidence type="ECO:0000256" key="8">
    <source>
        <dbReference type="ARBA" id="ARBA00083180"/>
    </source>
</evidence>
<evidence type="ECO:0000313" key="10">
    <source>
        <dbReference type="EMBL" id="EME48614.1"/>
    </source>
</evidence>
<dbReference type="Pfam" id="PF13561">
    <property type="entry name" value="adh_short_C2"/>
    <property type="match status" value="1"/>
</dbReference>
<dbReference type="InterPro" id="IPR002347">
    <property type="entry name" value="SDR_fam"/>
</dbReference>
<reference evidence="11" key="1">
    <citation type="journal article" date="2012" name="PLoS Genet.">
        <title>The genomes of the fungal plant pathogens Cladosporium fulvum and Dothistroma septosporum reveal adaptation to different hosts and lifestyles but also signatures of common ancestry.</title>
        <authorList>
            <person name="de Wit P.J.G.M."/>
            <person name="van der Burgt A."/>
            <person name="Oekmen B."/>
            <person name="Stergiopoulos I."/>
            <person name="Abd-Elsalam K.A."/>
            <person name="Aerts A.L."/>
            <person name="Bahkali A.H."/>
            <person name="Beenen H.G."/>
            <person name="Chettri P."/>
            <person name="Cox M.P."/>
            <person name="Datema E."/>
            <person name="de Vries R.P."/>
            <person name="Dhillon B."/>
            <person name="Ganley A.R."/>
            <person name="Griffiths S.A."/>
            <person name="Guo Y."/>
            <person name="Hamelin R.C."/>
            <person name="Henrissat B."/>
            <person name="Kabir M.S."/>
            <person name="Jashni M.K."/>
            <person name="Kema G."/>
            <person name="Klaubauf S."/>
            <person name="Lapidus A."/>
            <person name="Levasseur A."/>
            <person name="Lindquist E."/>
            <person name="Mehrabi R."/>
            <person name="Ohm R.A."/>
            <person name="Owen T.J."/>
            <person name="Salamov A."/>
            <person name="Schwelm A."/>
            <person name="Schijlen E."/>
            <person name="Sun H."/>
            <person name="van den Burg H.A."/>
            <person name="van Ham R.C.H.J."/>
            <person name="Zhang S."/>
            <person name="Goodwin S.B."/>
            <person name="Grigoriev I.V."/>
            <person name="Collemare J."/>
            <person name="Bradshaw R.E."/>
        </authorList>
    </citation>
    <scope>NUCLEOTIDE SEQUENCE [LARGE SCALE GENOMIC DNA]</scope>
    <source>
        <strain evidence="11">NZE10 / CBS 128990</strain>
    </source>
</reference>
<evidence type="ECO:0000256" key="3">
    <source>
        <dbReference type="ARBA" id="ARBA00006484"/>
    </source>
</evidence>
<dbReference type="PANTHER" id="PTHR24321">
    <property type="entry name" value="DEHYDROGENASES, SHORT CHAIN"/>
    <property type="match status" value="1"/>
</dbReference>
<dbReference type="HOGENOM" id="CLU_010194_1_0_1"/>
<dbReference type="SUPFAM" id="SSF51735">
    <property type="entry name" value="NAD(P)-binding Rossmann-fold domains"/>
    <property type="match status" value="1"/>
</dbReference>
<dbReference type="PROSITE" id="PS00061">
    <property type="entry name" value="ADH_SHORT"/>
    <property type="match status" value="1"/>
</dbReference>
<keyword evidence="5" id="KW-0521">NADP</keyword>
<dbReference type="STRING" id="675120.N1Q2E5"/>
<keyword evidence="4" id="KW-0963">Cytoplasm</keyword>
<sequence length="285" mass="30834">MPGRLRDRIALITGASSGLGRSTSLLFASEGAKICCVDLYDRPRNATNATTQKSDDFHNRIEGESTVTELQRLHGQDRAIFIKADVTKADDVEAAVAECVRTYGRLDILLPNAGVSVESTHSQPHGIHELCEADWDLTMSINVKGVFLCCKYGIAQMLKQDLLPGTKSRGWIVNTASVQGLVAYHNTPAYTASKGAVVQLTKQIALDYAPYRIHVNAIAPGFLRTIMTQNLQNSPEKQAEIDKAHPFGGMGSTEDVARAALFLASDDVAWITGVSLPVDGGYTIM</sequence>
<evidence type="ECO:0000256" key="1">
    <source>
        <dbReference type="ARBA" id="ARBA00004514"/>
    </source>
</evidence>
<comment type="pathway">
    <text evidence="2">Mycotoxin biosynthesis.</text>
</comment>